<dbReference type="Proteomes" id="UP000663838">
    <property type="component" value="Unassembled WGS sequence"/>
</dbReference>
<comment type="caution">
    <text evidence="3">The sequence shown here is derived from an EMBL/GenBank/DDBJ whole genome shotgun (WGS) entry which is preliminary data.</text>
</comment>
<feature type="compositionally biased region" description="Polar residues" evidence="2">
    <location>
        <begin position="262"/>
        <end position="280"/>
    </location>
</feature>
<organism evidence="3 4">
    <name type="scientific">Rotaria socialis</name>
    <dbReference type="NCBI Taxonomy" id="392032"/>
    <lineage>
        <taxon>Eukaryota</taxon>
        <taxon>Metazoa</taxon>
        <taxon>Spiralia</taxon>
        <taxon>Gnathifera</taxon>
        <taxon>Rotifera</taxon>
        <taxon>Eurotatoria</taxon>
        <taxon>Bdelloidea</taxon>
        <taxon>Philodinida</taxon>
        <taxon>Philodinidae</taxon>
        <taxon>Rotaria</taxon>
    </lineage>
</organism>
<feature type="compositionally biased region" description="Low complexity" evidence="2">
    <location>
        <begin position="177"/>
        <end position="190"/>
    </location>
</feature>
<protein>
    <submittedName>
        <fullName evidence="3">Uncharacterized protein</fullName>
    </submittedName>
</protein>
<dbReference type="EMBL" id="CAJOBS010000508">
    <property type="protein sequence ID" value="CAF4592043.1"/>
    <property type="molecule type" value="Genomic_DNA"/>
</dbReference>
<feature type="compositionally biased region" description="Polar residues" evidence="2">
    <location>
        <begin position="224"/>
        <end position="236"/>
    </location>
</feature>
<evidence type="ECO:0000313" key="3">
    <source>
        <dbReference type="EMBL" id="CAF4592043.1"/>
    </source>
</evidence>
<gene>
    <name evidence="3" type="ORF">TOA249_LOCUS10007</name>
</gene>
<feature type="compositionally biased region" description="Low complexity" evidence="2">
    <location>
        <begin position="237"/>
        <end position="249"/>
    </location>
</feature>
<feature type="compositionally biased region" description="Pro residues" evidence="2">
    <location>
        <begin position="166"/>
        <end position="176"/>
    </location>
</feature>
<feature type="region of interest" description="Disordered" evidence="2">
    <location>
        <begin position="149"/>
        <end position="290"/>
    </location>
</feature>
<keyword evidence="1" id="KW-0175">Coiled coil</keyword>
<reference evidence="3" key="1">
    <citation type="submission" date="2021-02" db="EMBL/GenBank/DDBJ databases">
        <authorList>
            <person name="Nowell W R."/>
        </authorList>
    </citation>
    <scope>NUCLEOTIDE SEQUENCE</scope>
</reference>
<dbReference type="AlphaFoldDB" id="A0A821BSG8"/>
<name>A0A821BSG8_9BILA</name>
<evidence type="ECO:0000256" key="1">
    <source>
        <dbReference type="SAM" id="Coils"/>
    </source>
</evidence>
<evidence type="ECO:0000256" key="2">
    <source>
        <dbReference type="SAM" id="MobiDB-lite"/>
    </source>
</evidence>
<feature type="coiled-coil region" evidence="1">
    <location>
        <begin position="356"/>
        <end position="385"/>
    </location>
</feature>
<proteinExistence type="predicted"/>
<sequence>MIKLPAADVLILSRLHSYQIENNYNSHNLVPYLQRTLPPMAANTTRATSLYLPPSIYSSQSDFGFYGGSSEKPPVNPQAVRSLSPDDVQKLKYKIELDKQVTAKQERIAREWEKKIERDKKYVQHQPFGRHDRTTILKKEELEEILTKGRAPSPSLEMPQQYALHHPPPPPPPPQSQPVQQQQQQQQQQPYMTEPYIPNDTNPPNPYVSPRQSTYNNYPPFPTYSATLPQTQIQPPNNSSTNNNNTNNNPKTDPDFHRFFGPSTNSNPTNASISQGSAATAQPIKGDAHDPFLLFDPNKEAQNVFNAIPQQDLYDPWGRPGAGAPLIHSNTGQKFTRYSGSLQEKLNHVGPLGFYGKQYSENIDEQKRELELEQKRRQQEELEHRSNAGDTAEWISQLERSRYPLKMHLPTTEPTREFAHARTRYRSDESRLLHDDLVRQAEERARIQKLNRYHNSIAELHHSEAMNNWWGRSGGGAPSITNRRHNVHQSFEHPRQKWTTNHLGQLVAAEDEPASQVKVQTTDFYYPKTKQLSNHRNYYQAADDEA</sequence>
<evidence type="ECO:0000313" key="4">
    <source>
        <dbReference type="Proteomes" id="UP000663838"/>
    </source>
</evidence>
<accession>A0A821BSG8</accession>